<dbReference type="InterPro" id="IPR002777">
    <property type="entry name" value="PFD_beta-like"/>
</dbReference>
<comment type="caution">
    <text evidence="3">The sequence shown here is derived from an EMBL/GenBank/DDBJ whole genome shotgun (WGS) entry which is preliminary data.</text>
</comment>
<dbReference type="SUPFAM" id="SSF46579">
    <property type="entry name" value="Prefoldin"/>
    <property type="match status" value="1"/>
</dbReference>
<dbReference type="GO" id="GO:0016272">
    <property type="term" value="C:prefoldin complex"/>
    <property type="evidence" value="ECO:0007669"/>
    <property type="project" value="InterPro"/>
</dbReference>
<organism evidence="3 4">
    <name type="scientific">Halteria grandinella</name>
    <dbReference type="NCBI Taxonomy" id="5974"/>
    <lineage>
        <taxon>Eukaryota</taxon>
        <taxon>Sar</taxon>
        <taxon>Alveolata</taxon>
        <taxon>Ciliophora</taxon>
        <taxon>Intramacronucleata</taxon>
        <taxon>Spirotrichea</taxon>
        <taxon>Stichotrichia</taxon>
        <taxon>Sporadotrichida</taxon>
        <taxon>Halteriidae</taxon>
        <taxon>Halteria</taxon>
    </lineage>
</organism>
<dbReference type="Pfam" id="PF01920">
    <property type="entry name" value="Prefoldin_2"/>
    <property type="match status" value="1"/>
</dbReference>
<evidence type="ECO:0000256" key="2">
    <source>
        <dbReference type="ARBA" id="ARBA00023186"/>
    </source>
</evidence>
<evidence type="ECO:0000313" key="4">
    <source>
        <dbReference type="Proteomes" id="UP000785679"/>
    </source>
</evidence>
<comment type="similarity">
    <text evidence="1">Belongs to the prefoldin subunit beta family.</text>
</comment>
<evidence type="ECO:0000313" key="3">
    <source>
        <dbReference type="EMBL" id="TNV73029.1"/>
    </source>
</evidence>
<dbReference type="GO" id="GO:0044183">
    <property type="term" value="F:protein folding chaperone"/>
    <property type="evidence" value="ECO:0007669"/>
    <property type="project" value="TreeGrafter"/>
</dbReference>
<keyword evidence="2" id="KW-0143">Chaperone</keyword>
<dbReference type="Gene3D" id="1.10.287.370">
    <property type="match status" value="1"/>
</dbReference>
<dbReference type="GO" id="GO:0051082">
    <property type="term" value="F:unfolded protein binding"/>
    <property type="evidence" value="ECO:0007669"/>
    <property type="project" value="InterPro"/>
</dbReference>
<proteinExistence type="inferred from homology"/>
<dbReference type="EMBL" id="RRYP01020118">
    <property type="protein sequence ID" value="TNV73029.1"/>
    <property type="molecule type" value="Genomic_DNA"/>
</dbReference>
<dbReference type="PANTHER" id="PTHR20903:SF0">
    <property type="entry name" value="PREFOLDIN SUBUNIT 1"/>
    <property type="match status" value="1"/>
</dbReference>
<protein>
    <recommendedName>
        <fullName evidence="5">Prefoldin subunit 1</fullName>
    </recommendedName>
</protein>
<dbReference type="Proteomes" id="UP000785679">
    <property type="component" value="Unassembled WGS sequence"/>
</dbReference>
<dbReference type="PANTHER" id="PTHR20903">
    <property type="entry name" value="PREFOLDIN SUBUNIT 1-RELATED"/>
    <property type="match status" value="1"/>
</dbReference>
<sequence>MADSKILGEYQRDLLYAVEQLRVADRSLQLAKSQQVKTEITLKAVDEVKDAQKVFRSIGRMFILSSQEEISKELSENLKSINTECARFTELKKTYEAKRDHYVKTLNDMSQK</sequence>
<evidence type="ECO:0008006" key="5">
    <source>
        <dbReference type="Google" id="ProtNLM"/>
    </source>
</evidence>
<name>A0A8J8NDZ6_HALGN</name>
<keyword evidence="4" id="KW-1185">Reference proteome</keyword>
<gene>
    <name evidence="3" type="ORF">FGO68_gene6216</name>
</gene>
<reference evidence="3" key="1">
    <citation type="submission" date="2019-06" db="EMBL/GenBank/DDBJ databases">
        <authorList>
            <person name="Zheng W."/>
        </authorList>
    </citation>
    <scope>NUCLEOTIDE SEQUENCE</scope>
    <source>
        <strain evidence="3">QDHG01</strain>
    </source>
</reference>
<accession>A0A8J8NDZ6</accession>
<dbReference type="InterPro" id="IPR009053">
    <property type="entry name" value="Prefoldin"/>
</dbReference>
<dbReference type="AlphaFoldDB" id="A0A8J8NDZ6"/>
<dbReference type="OrthoDB" id="420195at2759"/>
<dbReference type="GO" id="GO:0005737">
    <property type="term" value="C:cytoplasm"/>
    <property type="evidence" value="ECO:0007669"/>
    <property type="project" value="TreeGrafter"/>
</dbReference>
<evidence type="ECO:0000256" key="1">
    <source>
        <dbReference type="ARBA" id="ARBA00008045"/>
    </source>
</evidence>